<evidence type="ECO:0000313" key="23">
    <source>
        <dbReference type="Proteomes" id="UP000014174"/>
    </source>
</evidence>
<evidence type="ECO:0000256" key="5">
    <source>
        <dbReference type="ARBA" id="ARBA00022553"/>
    </source>
</evidence>
<dbReference type="PATRIC" id="fig|1150600.3.peg.3121"/>
<dbReference type="GO" id="GO:0006355">
    <property type="term" value="P:regulation of DNA-templated transcription"/>
    <property type="evidence" value="ECO:0007669"/>
    <property type="project" value="InterPro"/>
</dbReference>
<dbReference type="PROSITE" id="PS50112">
    <property type="entry name" value="PAS"/>
    <property type="match status" value="2"/>
</dbReference>
<dbReference type="GO" id="GO:0005524">
    <property type="term" value="F:ATP binding"/>
    <property type="evidence" value="ECO:0007669"/>
    <property type="project" value="UniProtKB-KW"/>
</dbReference>
<dbReference type="GO" id="GO:0000155">
    <property type="term" value="F:phosphorelay sensor kinase activity"/>
    <property type="evidence" value="ECO:0007669"/>
    <property type="project" value="InterPro"/>
</dbReference>
<dbReference type="SMART" id="SM00387">
    <property type="entry name" value="HATPase_c"/>
    <property type="match status" value="1"/>
</dbReference>
<dbReference type="InterPro" id="IPR036097">
    <property type="entry name" value="HisK_dim/P_sf"/>
</dbReference>
<dbReference type="SUPFAM" id="SSF52172">
    <property type="entry name" value="CheY-like"/>
    <property type="match status" value="2"/>
</dbReference>
<dbReference type="InterPro" id="IPR003594">
    <property type="entry name" value="HATPase_dom"/>
</dbReference>
<keyword evidence="11" id="KW-1133">Transmembrane helix</keyword>
<evidence type="ECO:0000256" key="8">
    <source>
        <dbReference type="ARBA" id="ARBA00022741"/>
    </source>
</evidence>
<dbReference type="Gene3D" id="1.20.120.160">
    <property type="entry name" value="HPT domain"/>
    <property type="match status" value="1"/>
</dbReference>
<name>R9GPG2_9SPHI</name>
<evidence type="ECO:0000256" key="7">
    <source>
        <dbReference type="ARBA" id="ARBA00022692"/>
    </source>
</evidence>
<dbReference type="CDD" id="cd00130">
    <property type="entry name" value="PAS"/>
    <property type="match status" value="2"/>
</dbReference>
<dbReference type="Gene3D" id="1.10.287.130">
    <property type="match status" value="1"/>
</dbReference>
<dbReference type="PANTHER" id="PTHR45339">
    <property type="entry name" value="HYBRID SIGNAL TRANSDUCTION HISTIDINE KINASE J"/>
    <property type="match status" value="1"/>
</dbReference>
<dbReference type="InterPro" id="IPR003018">
    <property type="entry name" value="GAF"/>
</dbReference>
<dbReference type="Gene3D" id="3.30.565.10">
    <property type="entry name" value="Histidine kinase-like ATPase, C-terminal domain"/>
    <property type="match status" value="1"/>
</dbReference>
<keyword evidence="23" id="KW-1185">Reference proteome</keyword>
<reference evidence="22 23" key="1">
    <citation type="journal article" date="2013" name="Genome Announc.">
        <title>Draft Genome Sequence of Arcticibacter svalbardensis Strain MN12-7T, a Member of the Family Sphingobacteriaceae Isolated from an Arctic Soil Sample.</title>
        <authorList>
            <person name="Shivaji S."/>
            <person name="Ara S."/>
            <person name="Prasad S."/>
            <person name="Manasa B.P."/>
            <person name="Begum Z."/>
            <person name="Singh A."/>
            <person name="Kumar Pinnaka A."/>
        </authorList>
    </citation>
    <scope>NUCLEOTIDE SEQUENCE [LARGE SCALE GENOMIC DNA]</scope>
    <source>
        <strain evidence="22 23">MN12-7</strain>
    </source>
</reference>
<dbReference type="eggNOG" id="COG2203">
    <property type="taxonomic scope" value="Bacteria"/>
</dbReference>
<dbReference type="InterPro" id="IPR004358">
    <property type="entry name" value="Sig_transdc_His_kin-like_C"/>
</dbReference>
<keyword evidence="7" id="KW-0812">Transmembrane</keyword>
<feature type="domain" description="PAS" evidence="20">
    <location>
        <begin position="166"/>
        <end position="236"/>
    </location>
</feature>
<accession>R9GPG2</accession>
<dbReference type="FunFam" id="3.30.565.10:FF:000010">
    <property type="entry name" value="Sensor histidine kinase RcsC"/>
    <property type="match status" value="1"/>
</dbReference>
<dbReference type="GO" id="GO:0005886">
    <property type="term" value="C:plasma membrane"/>
    <property type="evidence" value="ECO:0007669"/>
    <property type="project" value="UniProtKB-SubCell"/>
</dbReference>
<keyword evidence="9 22" id="KW-0418">Kinase</keyword>
<keyword evidence="6" id="KW-0808">Transferase</keyword>
<feature type="modified residue" description="4-aspartylphosphate" evidence="17">
    <location>
        <position position="969"/>
    </location>
</feature>
<dbReference type="InterPro" id="IPR011006">
    <property type="entry name" value="CheY-like_superfamily"/>
</dbReference>
<dbReference type="EC" id="2.7.13.3" evidence="3"/>
<dbReference type="SUPFAM" id="SSF55785">
    <property type="entry name" value="PYP-like sensor domain (PAS domain)"/>
    <property type="match status" value="4"/>
</dbReference>
<dbReference type="InterPro" id="IPR035965">
    <property type="entry name" value="PAS-like_dom_sf"/>
</dbReference>
<evidence type="ECO:0000256" key="12">
    <source>
        <dbReference type="ARBA" id="ARBA00023012"/>
    </source>
</evidence>
<comment type="subunit">
    <text evidence="14">At low DSF concentrations, interacts with RpfF.</text>
</comment>
<dbReference type="Gene3D" id="3.30.450.40">
    <property type="match status" value="1"/>
</dbReference>
<evidence type="ECO:0000256" key="14">
    <source>
        <dbReference type="ARBA" id="ARBA00064003"/>
    </source>
</evidence>
<dbReference type="SUPFAM" id="SSF55781">
    <property type="entry name" value="GAF domain-like"/>
    <property type="match status" value="1"/>
</dbReference>
<dbReference type="eggNOG" id="COG0784">
    <property type="taxonomic scope" value="Bacteria"/>
</dbReference>
<comment type="subcellular location">
    <subcellularLocation>
        <location evidence="2">Cell membrane</location>
        <topology evidence="2">Multi-pass membrane protein</topology>
    </subcellularLocation>
</comment>
<evidence type="ECO:0000259" key="21">
    <source>
        <dbReference type="PROSITE" id="PS50894"/>
    </source>
</evidence>
<evidence type="ECO:0000256" key="13">
    <source>
        <dbReference type="ARBA" id="ARBA00023136"/>
    </source>
</evidence>
<evidence type="ECO:0000256" key="3">
    <source>
        <dbReference type="ARBA" id="ARBA00012438"/>
    </source>
</evidence>
<feature type="domain" description="Histidine kinase" evidence="18">
    <location>
        <begin position="682"/>
        <end position="903"/>
    </location>
</feature>
<evidence type="ECO:0000259" key="20">
    <source>
        <dbReference type="PROSITE" id="PS50112"/>
    </source>
</evidence>
<dbReference type="PRINTS" id="PR00344">
    <property type="entry name" value="BCTRLSENSOR"/>
</dbReference>
<dbReference type="Pfam" id="PF02518">
    <property type="entry name" value="HATPase_c"/>
    <property type="match status" value="1"/>
</dbReference>
<evidence type="ECO:0000256" key="2">
    <source>
        <dbReference type="ARBA" id="ARBA00004651"/>
    </source>
</evidence>
<dbReference type="NCBIfam" id="TIGR00229">
    <property type="entry name" value="sensory_box"/>
    <property type="match status" value="2"/>
</dbReference>
<dbReference type="SMART" id="SM00388">
    <property type="entry name" value="HisKA"/>
    <property type="match status" value="1"/>
</dbReference>
<feature type="modified residue" description="Phosphohistidine" evidence="16">
    <location>
        <position position="1252"/>
    </location>
</feature>
<keyword evidence="4" id="KW-1003">Cell membrane</keyword>
<dbReference type="InterPro" id="IPR036641">
    <property type="entry name" value="HPT_dom_sf"/>
</dbReference>
<dbReference type="PROSITE" id="PS50109">
    <property type="entry name" value="HIS_KIN"/>
    <property type="match status" value="1"/>
</dbReference>
<evidence type="ECO:0000256" key="11">
    <source>
        <dbReference type="ARBA" id="ARBA00022989"/>
    </source>
</evidence>
<evidence type="ECO:0000256" key="10">
    <source>
        <dbReference type="ARBA" id="ARBA00022840"/>
    </source>
</evidence>
<proteinExistence type="predicted"/>
<evidence type="ECO:0000259" key="19">
    <source>
        <dbReference type="PROSITE" id="PS50110"/>
    </source>
</evidence>
<dbReference type="CDD" id="cd17546">
    <property type="entry name" value="REC_hyHK_CKI1_RcsC-like"/>
    <property type="match status" value="2"/>
</dbReference>
<dbReference type="OrthoDB" id="9811889at2"/>
<feature type="modified residue" description="4-aspartylphosphate" evidence="17">
    <location>
        <position position="1112"/>
    </location>
</feature>
<keyword evidence="13" id="KW-0472">Membrane</keyword>
<dbReference type="PROSITE" id="PS50894">
    <property type="entry name" value="HPT"/>
    <property type="match status" value="1"/>
</dbReference>
<dbReference type="InterPro" id="IPR001789">
    <property type="entry name" value="Sig_transdc_resp-reg_receiver"/>
</dbReference>
<dbReference type="SUPFAM" id="SSF47384">
    <property type="entry name" value="Homodimeric domain of signal transducing histidine kinase"/>
    <property type="match status" value="1"/>
</dbReference>
<keyword evidence="8" id="KW-0547">Nucleotide-binding</keyword>
<dbReference type="FunFam" id="1.10.287.130:FF:000002">
    <property type="entry name" value="Two-component osmosensing histidine kinase"/>
    <property type="match status" value="1"/>
</dbReference>
<dbReference type="STRING" id="1150600.ADIARSV_3153"/>
<feature type="domain" description="PAS" evidence="20">
    <location>
        <begin position="288"/>
        <end position="358"/>
    </location>
</feature>
<evidence type="ECO:0000256" key="4">
    <source>
        <dbReference type="ARBA" id="ARBA00022475"/>
    </source>
</evidence>
<dbReference type="Proteomes" id="UP000014174">
    <property type="component" value="Unassembled WGS sequence"/>
</dbReference>
<dbReference type="Gene3D" id="3.40.50.2300">
    <property type="match status" value="2"/>
</dbReference>
<keyword evidence="5 17" id="KW-0597">Phosphoprotein</keyword>
<dbReference type="Pfam" id="PF00512">
    <property type="entry name" value="HisKA"/>
    <property type="match status" value="1"/>
</dbReference>
<dbReference type="PROSITE" id="PS50110">
    <property type="entry name" value="RESPONSE_REGULATORY"/>
    <property type="match status" value="2"/>
</dbReference>
<evidence type="ECO:0000256" key="9">
    <source>
        <dbReference type="ARBA" id="ARBA00022777"/>
    </source>
</evidence>
<dbReference type="InterPro" id="IPR036890">
    <property type="entry name" value="HATPase_C_sf"/>
</dbReference>
<dbReference type="EMBL" id="AQPN01000106">
    <property type="protein sequence ID" value="EOR93712.1"/>
    <property type="molecule type" value="Genomic_DNA"/>
</dbReference>
<dbReference type="Pfam" id="PF01590">
    <property type="entry name" value="GAF"/>
    <property type="match status" value="1"/>
</dbReference>
<dbReference type="Pfam" id="PF00072">
    <property type="entry name" value="Response_reg"/>
    <property type="match status" value="2"/>
</dbReference>
<comment type="caution">
    <text evidence="22">The sequence shown here is derived from an EMBL/GenBank/DDBJ whole genome shotgun (WGS) entry which is preliminary data.</text>
</comment>
<dbReference type="InterPro" id="IPR005467">
    <property type="entry name" value="His_kinase_dom"/>
</dbReference>
<evidence type="ECO:0000256" key="17">
    <source>
        <dbReference type="PROSITE-ProRule" id="PRU00169"/>
    </source>
</evidence>
<evidence type="ECO:0000256" key="15">
    <source>
        <dbReference type="ARBA" id="ARBA00068150"/>
    </source>
</evidence>
<dbReference type="Gene3D" id="3.30.450.20">
    <property type="entry name" value="PAS domain"/>
    <property type="match status" value="4"/>
</dbReference>
<evidence type="ECO:0000259" key="18">
    <source>
        <dbReference type="PROSITE" id="PS50109"/>
    </source>
</evidence>
<sequence length="1309" mass="148353">MKKHPVPYNEQERLNALQNYEILDSLSEEEFDRVTELASIICDVPVSLISLIDKHRQWFKSKVGLNITETPRDLAFCQYAIMDVGIFEIEDATKDQRFMENELVTGFPNIRFYAGQPLIDPNGYALGTLCVIDHEPKKLSDTQKRALQLLAQNVITLIVERRQKIELKNFQKLFHLSNDLICIASVDGFFKKVNPAFEKVMGWNANLLMNTSIFDLIHTDDIENTKHEIERLIQGHDTINFIHRLKTKENCYKTLQWAISPEPLTGNLFAIARDITLERSKELALIQSEKKANAFFDNSQGFMCTHDLKGNFLSVNSAGASILGYTQEEILKSGLFDIIPVTRHAFLQNYLAEIEQEGSSKGQMVTQHKDKSFRIWMYNNILEKNLNGESYVIGNAVDITERHYLEEDLRHTKDMLEQTNKVARVGGWEMNVQSQKISWTSVTREIHGADPGFEPDLTSGISFYKEGKSRDDITKAVNEAITEGKSWDLELQIITVQGKEIWVRALGDAEIENGTCKRIYGTFQDINLSKLIELDLMNEKARLSAFVQHAPAAVAMLDNKMCYIAVSNRWLEDANAVGQNIIGTSHYDLALGMTDERRERHKRVLNGAIEKKEEDTISLVGVAENQYITWEMRPWYQYNGQIGGMMIFTQNITSIIRQREELKVAKLLAEQASVAKSEFLANMSHEIRTPLNGVIGFTDLVLKTNLNETQQQYLSIVNQSANALLSIINDILDFSKIEAGKLELDIEKCDLYEMSCQATDIISYQVQKKGLEMLLNISPDLPRFIYADTMRLKQILINLLGNASKFTDKGEIELKIETLIAQANQTMIRFEVRDTGIGIKPEKQSKIFEAFSQEDGSTTKKYGGTGLGLTISNKLLGLMNSRLQIKSSPGKGSIFYFDVSFKSEQGDAINWENIDQIKQVLVVDDNDNNRLIISQMLLLKNIRTTEARNGFEALQLLSKGGKYDVILMDYHMPFMDGLETIKKIHDSFHTSPTEQSIILLHSSSDDGKIIKACEGLQVSHRLVKPVKMQDIYNALSRLHKKEIKITPVKDQLAEISEHYFNVLIAEDNMVNMLLTRTIIHKFAPNAIITEANNGIEALNIFRRNTPDLILMDVQMPEMNGYEATKAIRLIENGIHTPIVALTAGNVKGEKEKCLAAGMDDFVVKPIVEEMLIAVFNKWLKNTHQIGNKPKLEEDIDEALHFNINKLISYVGDDESILKEVLSLVKEELIVSIQVMEKCIHAKDLKGINEAGHKLYGTAVSSGLNALSKIANEFEHLDTFSLPDLQILVTKAQDEIKIVLKLVNKFYHNK</sequence>
<dbReference type="SMART" id="SM00448">
    <property type="entry name" value="REC"/>
    <property type="match status" value="2"/>
</dbReference>
<organism evidence="22 23">
    <name type="scientific">Arcticibacter svalbardensis MN12-7</name>
    <dbReference type="NCBI Taxonomy" id="1150600"/>
    <lineage>
        <taxon>Bacteria</taxon>
        <taxon>Pseudomonadati</taxon>
        <taxon>Bacteroidota</taxon>
        <taxon>Sphingobacteriia</taxon>
        <taxon>Sphingobacteriales</taxon>
        <taxon>Sphingobacteriaceae</taxon>
        <taxon>Arcticibacter</taxon>
    </lineage>
</organism>
<protein>
    <recommendedName>
        <fullName evidence="15">Sensory/regulatory protein RpfC</fullName>
        <ecNumber evidence="3">2.7.13.3</ecNumber>
    </recommendedName>
</protein>
<feature type="domain" description="Response regulatory" evidence="19">
    <location>
        <begin position="1061"/>
        <end position="1179"/>
    </location>
</feature>
<evidence type="ECO:0000256" key="16">
    <source>
        <dbReference type="PROSITE-ProRule" id="PRU00110"/>
    </source>
</evidence>
<dbReference type="eggNOG" id="COG2205">
    <property type="taxonomic scope" value="Bacteria"/>
</dbReference>
<evidence type="ECO:0000313" key="22">
    <source>
        <dbReference type="EMBL" id="EOR93712.1"/>
    </source>
</evidence>
<keyword evidence="10" id="KW-0067">ATP-binding</keyword>
<dbReference type="InterPro" id="IPR008207">
    <property type="entry name" value="Sig_transdc_His_kin_Hpt_dom"/>
</dbReference>
<feature type="domain" description="HPt" evidence="21">
    <location>
        <begin position="1213"/>
        <end position="1302"/>
    </location>
</feature>
<dbReference type="RefSeq" id="WP_016196382.1">
    <property type="nucleotide sequence ID" value="NZ_AQPN01000106.1"/>
</dbReference>
<dbReference type="eggNOG" id="COG5002">
    <property type="taxonomic scope" value="Bacteria"/>
</dbReference>
<dbReference type="CDD" id="cd00082">
    <property type="entry name" value="HisKA"/>
    <property type="match status" value="1"/>
</dbReference>
<feature type="domain" description="Response regulatory" evidence="19">
    <location>
        <begin position="919"/>
        <end position="1039"/>
    </location>
</feature>
<comment type="catalytic activity">
    <reaction evidence="1">
        <text>ATP + protein L-histidine = ADP + protein N-phospho-L-histidine.</text>
        <dbReference type="EC" id="2.7.13.3"/>
    </reaction>
</comment>
<dbReference type="InterPro" id="IPR013767">
    <property type="entry name" value="PAS_fold"/>
</dbReference>
<dbReference type="PANTHER" id="PTHR45339:SF1">
    <property type="entry name" value="HYBRID SIGNAL TRANSDUCTION HISTIDINE KINASE J"/>
    <property type="match status" value="1"/>
</dbReference>
<dbReference type="CDD" id="cd16922">
    <property type="entry name" value="HATPase_EvgS-ArcB-TorS-like"/>
    <property type="match status" value="1"/>
</dbReference>
<dbReference type="SMART" id="SM00065">
    <property type="entry name" value="GAF"/>
    <property type="match status" value="1"/>
</dbReference>
<evidence type="ECO:0000256" key="1">
    <source>
        <dbReference type="ARBA" id="ARBA00000085"/>
    </source>
</evidence>
<keyword evidence="12" id="KW-0902">Two-component regulatory system</keyword>
<dbReference type="InterPro" id="IPR003661">
    <property type="entry name" value="HisK_dim/P_dom"/>
</dbReference>
<dbReference type="InterPro" id="IPR000014">
    <property type="entry name" value="PAS"/>
</dbReference>
<evidence type="ECO:0000256" key="6">
    <source>
        <dbReference type="ARBA" id="ARBA00022679"/>
    </source>
</evidence>
<dbReference type="Pfam" id="PF00989">
    <property type="entry name" value="PAS"/>
    <property type="match status" value="2"/>
</dbReference>
<dbReference type="InterPro" id="IPR029016">
    <property type="entry name" value="GAF-like_dom_sf"/>
</dbReference>
<dbReference type="SMART" id="SM00091">
    <property type="entry name" value="PAS"/>
    <property type="match status" value="3"/>
</dbReference>
<gene>
    <name evidence="22" type="ORF">ADIARSV_3153</name>
</gene>
<dbReference type="SUPFAM" id="SSF47226">
    <property type="entry name" value="Histidine-containing phosphotransfer domain, HPT domain"/>
    <property type="match status" value="1"/>
</dbReference>
<dbReference type="SUPFAM" id="SSF55874">
    <property type="entry name" value="ATPase domain of HSP90 chaperone/DNA topoisomerase II/histidine kinase"/>
    <property type="match status" value="1"/>
</dbReference>